<gene>
    <name evidence="1" type="ORF">B0A54_06148</name>
</gene>
<dbReference type="EMBL" id="NAJP01000020">
    <property type="protein sequence ID" value="TKA43198.1"/>
    <property type="molecule type" value="Genomic_DNA"/>
</dbReference>
<name>A0A4U0V3F8_9PEZI</name>
<evidence type="ECO:0000313" key="2">
    <source>
        <dbReference type="Proteomes" id="UP000310066"/>
    </source>
</evidence>
<sequence>MELLQDPQCKGKDTRMNNNEDCSVLNKAKTSPMSVVKINLAVPGKADQLLDAVPEERIRAHSASINRALATRDDDPSTEKTICLFGAAPAALIYVIHRIAGKKETRDLHIKVHDMQLERVLAVWEATEVLDVQPPQPHIEGHVIGYISHHAITPEQMWVVAAASLRRRQSSKIFRTLIHQVAWNLVHQRYSEDEAQAMQDKAKEWPDLNFTIDKKVVELREKKALHDARYEYSSIACGSQADKMYSTLGHEPATPSPGDE</sequence>
<reference evidence="1 2" key="1">
    <citation type="submission" date="2017-03" db="EMBL/GenBank/DDBJ databases">
        <title>Genomes of endolithic fungi from Antarctica.</title>
        <authorList>
            <person name="Coleine C."/>
            <person name="Masonjones S."/>
            <person name="Stajich J.E."/>
        </authorList>
    </citation>
    <scope>NUCLEOTIDE SEQUENCE [LARGE SCALE GENOMIC DNA]</scope>
    <source>
        <strain evidence="1 2">CCFEE 5311</strain>
    </source>
</reference>
<dbReference type="Proteomes" id="UP000310066">
    <property type="component" value="Unassembled WGS sequence"/>
</dbReference>
<accession>A0A4U0V3F8</accession>
<organism evidence="1 2">
    <name type="scientific">Friedmanniomyces endolithicus</name>
    <dbReference type="NCBI Taxonomy" id="329885"/>
    <lineage>
        <taxon>Eukaryota</taxon>
        <taxon>Fungi</taxon>
        <taxon>Dikarya</taxon>
        <taxon>Ascomycota</taxon>
        <taxon>Pezizomycotina</taxon>
        <taxon>Dothideomycetes</taxon>
        <taxon>Dothideomycetidae</taxon>
        <taxon>Mycosphaerellales</taxon>
        <taxon>Teratosphaeriaceae</taxon>
        <taxon>Friedmanniomyces</taxon>
    </lineage>
</organism>
<dbReference type="AlphaFoldDB" id="A0A4U0V3F8"/>
<comment type="caution">
    <text evidence="1">The sequence shown here is derived from an EMBL/GenBank/DDBJ whole genome shotgun (WGS) entry which is preliminary data.</text>
</comment>
<protein>
    <submittedName>
        <fullName evidence="1">Uncharacterized protein</fullName>
    </submittedName>
</protein>
<dbReference type="OrthoDB" id="3649219at2759"/>
<evidence type="ECO:0000313" key="1">
    <source>
        <dbReference type="EMBL" id="TKA43198.1"/>
    </source>
</evidence>
<proteinExistence type="predicted"/>